<dbReference type="EMBL" id="JAJLJH010000001">
    <property type="protein sequence ID" value="MCK9685482.1"/>
    <property type="molecule type" value="Genomic_DNA"/>
</dbReference>
<dbReference type="InterPro" id="IPR036291">
    <property type="entry name" value="NAD(P)-bd_dom_sf"/>
</dbReference>
<dbReference type="SUPFAM" id="SSF51735">
    <property type="entry name" value="NAD(P)-binding Rossmann-fold domains"/>
    <property type="match status" value="1"/>
</dbReference>
<protein>
    <submittedName>
        <fullName evidence="3">SDR family oxidoreductase</fullName>
    </submittedName>
</protein>
<reference evidence="3" key="1">
    <citation type="submission" date="2021-11" db="EMBL/GenBank/DDBJ databases">
        <title>BS-T2-15 a new species belonging to the Comamonadaceae family isolated from the soil of a French oak forest.</title>
        <authorList>
            <person name="Mieszkin S."/>
            <person name="Alain K."/>
        </authorList>
    </citation>
    <scope>NUCLEOTIDE SEQUENCE</scope>
    <source>
        <strain evidence="3">BS-T2-15</strain>
    </source>
</reference>
<gene>
    <name evidence="3" type="ORF">LPC04_07150</name>
</gene>
<proteinExistence type="inferred from homology"/>
<dbReference type="RefSeq" id="WP_275681483.1">
    <property type="nucleotide sequence ID" value="NZ_JAJLJH010000001.1"/>
</dbReference>
<keyword evidence="4" id="KW-1185">Reference proteome</keyword>
<comment type="similarity">
    <text evidence="1">Belongs to the short-chain dehydrogenases/reductases (SDR) family.</text>
</comment>
<dbReference type="PRINTS" id="PR00081">
    <property type="entry name" value="GDHRDH"/>
</dbReference>
<evidence type="ECO:0000256" key="2">
    <source>
        <dbReference type="ARBA" id="ARBA00023002"/>
    </source>
</evidence>
<dbReference type="PANTHER" id="PTHR43639">
    <property type="entry name" value="OXIDOREDUCTASE, SHORT-CHAIN DEHYDROGENASE/REDUCTASE FAMILY (AFU_ORTHOLOGUE AFUA_5G02870)"/>
    <property type="match status" value="1"/>
</dbReference>
<name>A0A9X1YGU9_9BURK</name>
<accession>A0A9X1YGU9</accession>
<dbReference type="AlphaFoldDB" id="A0A9X1YGU9"/>
<dbReference type="InterPro" id="IPR002347">
    <property type="entry name" value="SDR_fam"/>
</dbReference>
<evidence type="ECO:0000313" key="4">
    <source>
        <dbReference type="Proteomes" id="UP001139353"/>
    </source>
</evidence>
<dbReference type="GO" id="GO:0016491">
    <property type="term" value="F:oxidoreductase activity"/>
    <property type="evidence" value="ECO:0007669"/>
    <property type="project" value="UniProtKB-KW"/>
</dbReference>
<dbReference type="Proteomes" id="UP001139353">
    <property type="component" value="Unassembled WGS sequence"/>
</dbReference>
<evidence type="ECO:0000256" key="1">
    <source>
        <dbReference type="ARBA" id="ARBA00006484"/>
    </source>
</evidence>
<dbReference type="PANTHER" id="PTHR43639:SF1">
    <property type="entry name" value="SHORT-CHAIN DEHYDROGENASE_REDUCTASE FAMILY PROTEIN"/>
    <property type="match status" value="1"/>
</dbReference>
<organism evidence="3 4">
    <name type="scientific">Scleromatobacter humisilvae</name>
    <dbReference type="NCBI Taxonomy" id="2897159"/>
    <lineage>
        <taxon>Bacteria</taxon>
        <taxon>Pseudomonadati</taxon>
        <taxon>Pseudomonadota</taxon>
        <taxon>Betaproteobacteria</taxon>
        <taxon>Burkholderiales</taxon>
        <taxon>Sphaerotilaceae</taxon>
        <taxon>Scleromatobacter</taxon>
    </lineage>
</organism>
<dbReference type="Gene3D" id="3.40.50.720">
    <property type="entry name" value="NAD(P)-binding Rossmann-like Domain"/>
    <property type="match status" value="1"/>
</dbReference>
<dbReference type="NCBIfam" id="NF006597">
    <property type="entry name" value="PRK09134.1"/>
    <property type="match status" value="1"/>
</dbReference>
<comment type="caution">
    <text evidence="3">The sequence shown here is derived from an EMBL/GenBank/DDBJ whole genome shotgun (WGS) entry which is preliminary data.</text>
</comment>
<evidence type="ECO:0000313" key="3">
    <source>
        <dbReference type="EMBL" id="MCK9685482.1"/>
    </source>
</evidence>
<dbReference type="Pfam" id="PF13561">
    <property type="entry name" value="adh_short_C2"/>
    <property type="match status" value="1"/>
</dbReference>
<sequence length="283" mass="29510">MATAHHPDAEKTSRPVALVTGAARRIGRVIALELARAGFDIALHHRGASPRSFAEAMATADELRAAGARAEPFAADFADPSATAALLPAVAEAFGRVDAVVNSASRFEYDSPAAFDPALLESLTRSNVAAPVALAQALAAQAREQAPHARATPCVVNILDQKLHNPNPDYFSYTLTKAALAQATVLLAQALAPAVRVCGVSPGITLVSGPMDEDEFAKAHKLTALGRSSTPEDIARAVRFLIESPAITGVDLAVDGGQHLIGQARDVLFLARDDQNASKKTSA</sequence>
<keyword evidence="2" id="KW-0560">Oxidoreductase</keyword>